<dbReference type="InterPro" id="IPR008927">
    <property type="entry name" value="6-PGluconate_DH-like_C_sf"/>
</dbReference>
<dbReference type="PANTHER" id="PTHR43491:SF2">
    <property type="entry name" value="UDP-N-ACETYL-D-MANNOSAMINE DEHYDROGENASE"/>
    <property type="match status" value="1"/>
</dbReference>
<dbReference type="Proteomes" id="UP001295463">
    <property type="component" value="Chromosome"/>
</dbReference>
<protein>
    <submittedName>
        <fullName evidence="6">Protein CapL</fullName>
    </submittedName>
</protein>
<dbReference type="NCBIfam" id="TIGR03026">
    <property type="entry name" value="NDP-sugDHase"/>
    <property type="match status" value="1"/>
</dbReference>
<dbReference type="EMBL" id="OW150024">
    <property type="protein sequence ID" value="CAH2031415.1"/>
    <property type="molecule type" value="Genomic_DNA"/>
</dbReference>
<evidence type="ECO:0000256" key="4">
    <source>
        <dbReference type="PIRNR" id="PIRNR000124"/>
    </source>
</evidence>
<keyword evidence="2" id="KW-0560">Oxidoreductase</keyword>
<keyword evidence="7" id="KW-1185">Reference proteome</keyword>
<sequence>MKKQRTVSVVGLGYVGLPVAVAFGRRARTIGYDINPTRIQELRRGYDRTGEVGGEELFAADIRFTSEIDDLRQADFHIVAVPTPVNDANQPDLSLLRSASRTVGQILKPGDIVVYESTVYPGATEEECLPVLEQVSGLTGGRDFKIGYSPERINPGDREHTFTRITKVVAGQDAESLEIIADTYGSVVTAGVHRAPSIMVAEAAKVIENTQRDLNIALMNELALIFDRLGIDTGEVLKASGSKWNFLPFKPGLVGGHCIGVDPYYLTHKAEKIGYLPQVILAGRRINDGMGKFIAQRTIKEMIHAGHRVAGSVVSLLGLTFKENCPDLRNSKVMDIIRELQEYGVTVQVHDPLADPEEALREYGVPLLELENMQPAAALISAVAHETYRNWSPERLFPLLADNPVLIDVKGTFDAASLQHAGIRVWQL</sequence>
<dbReference type="Gene3D" id="3.40.50.720">
    <property type="entry name" value="NAD(P)-binding Rossmann-like Domain"/>
    <property type="match status" value="2"/>
</dbReference>
<dbReference type="PIRSF" id="PIRSF000124">
    <property type="entry name" value="UDPglc_GDPman_dh"/>
    <property type="match status" value="1"/>
</dbReference>
<dbReference type="SUPFAM" id="SSF52413">
    <property type="entry name" value="UDP-glucose/GDP-mannose dehydrogenase C-terminal domain"/>
    <property type="match status" value="1"/>
</dbReference>
<gene>
    <name evidence="6" type="primary">capL</name>
    <name evidence="6" type="ORF">GEAMG1_1585</name>
</gene>
<evidence type="ECO:0000259" key="5">
    <source>
        <dbReference type="SMART" id="SM00984"/>
    </source>
</evidence>
<dbReference type="InterPro" id="IPR017476">
    <property type="entry name" value="UDP-Glc/GDP-Man"/>
</dbReference>
<dbReference type="InterPro" id="IPR001732">
    <property type="entry name" value="UDP-Glc/GDP-Man_DH_N"/>
</dbReference>
<evidence type="ECO:0000313" key="7">
    <source>
        <dbReference type="Proteomes" id="UP001295463"/>
    </source>
</evidence>
<dbReference type="InterPro" id="IPR014026">
    <property type="entry name" value="UDP-Glc/GDP-Man_DH_dimer"/>
</dbReference>
<dbReference type="Pfam" id="PF03721">
    <property type="entry name" value="UDPG_MGDP_dh_N"/>
    <property type="match status" value="1"/>
</dbReference>
<feature type="domain" description="UDP-glucose/GDP-mannose dehydrogenase C-terminal" evidence="5">
    <location>
        <begin position="315"/>
        <end position="415"/>
    </location>
</feature>
<dbReference type="PANTHER" id="PTHR43491">
    <property type="entry name" value="UDP-N-ACETYL-D-MANNOSAMINE DEHYDROGENASE"/>
    <property type="match status" value="1"/>
</dbReference>
<organism evidence="6 7">
    <name type="scientific">Trichlorobacter ammonificans</name>
    <dbReference type="NCBI Taxonomy" id="2916410"/>
    <lineage>
        <taxon>Bacteria</taxon>
        <taxon>Pseudomonadati</taxon>
        <taxon>Thermodesulfobacteriota</taxon>
        <taxon>Desulfuromonadia</taxon>
        <taxon>Geobacterales</taxon>
        <taxon>Geobacteraceae</taxon>
        <taxon>Trichlorobacter</taxon>
    </lineage>
</organism>
<dbReference type="SUPFAM" id="SSF48179">
    <property type="entry name" value="6-phosphogluconate dehydrogenase C-terminal domain-like"/>
    <property type="match status" value="1"/>
</dbReference>
<name>A0ABN8HKH8_9BACT</name>
<dbReference type="SMART" id="SM00984">
    <property type="entry name" value="UDPG_MGDP_dh_C"/>
    <property type="match status" value="1"/>
</dbReference>
<evidence type="ECO:0000256" key="2">
    <source>
        <dbReference type="ARBA" id="ARBA00023002"/>
    </source>
</evidence>
<evidence type="ECO:0000313" key="6">
    <source>
        <dbReference type="EMBL" id="CAH2031415.1"/>
    </source>
</evidence>
<dbReference type="Pfam" id="PF03720">
    <property type="entry name" value="UDPG_MGDP_dh_C"/>
    <property type="match status" value="1"/>
</dbReference>
<dbReference type="SUPFAM" id="SSF51735">
    <property type="entry name" value="NAD(P)-binding Rossmann-fold domains"/>
    <property type="match status" value="1"/>
</dbReference>
<dbReference type="InterPro" id="IPR014027">
    <property type="entry name" value="UDP-Glc/GDP-Man_DH_C"/>
</dbReference>
<comment type="similarity">
    <text evidence="1 4">Belongs to the UDP-glucose/GDP-mannose dehydrogenase family.</text>
</comment>
<dbReference type="InterPro" id="IPR028359">
    <property type="entry name" value="UDP_ManNAc/GlcNAc_DH"/>
</dbReference>
<dbReference type="InterPro" id="IPR036291">
    <property type="entry name" value="NAD(P)-bd_dom_sf"/>
</dbReference>
<dbReference type="Pfam" id="PF00984">
    <property type="entry name" value="UDPG_MGDP_dh"/>
    <property type="match status" value="1"/>
</dbReference>
<keyword evidence="3" id="KW-0520">NAD</keyword>
<reference evidence="6 7" key="1">
    <citation type="submission" date="2022-03" db="EMBL/GenBank/DDBJ databases">
        <authorList>
            <person name="Koch H."/>
        </authorList>
    </citation>
    <scope>NUCLEOTIDE SEQUENCE [LARGE SCALE GENOMIC DNA]</scope>
    <source>
        <strain evidence="6 7">G1</strain>
    </source>
</reference>
<evidence type="ECO:0000256" key="3">
    <source>
        <dbReference type="ARBA" id="ARBA00023027"/>
    </source>
</evidence>
<accession>A0ABN8HKH8</accession>
<evidence type="ECO:0000256" key="1">
    <source>
        <dbReference type="ARBA" id="ARBA00006601"/>
    </source>
</evidence>
<dbReference type="PIRSF" id="PIRSF500136">
    <property type="entry name" value="UDP_ManNAc_DH"/>
    <property type="match status" value="1"/>
</dbReference>
<proteinExistence type="inferred from homology"/>
<dbReference type="RefSeq" id="WP_305732240.1">
    <property type="nucleotide sequence ID" value="NZ_OW150024.1"/>
</dbReference>
<dbReference type="InterPro" id="IPR036220">
    <property type="entry name" value="UDP-Glc/GDP-Man_DH_C_sf"/>
</dbReference>